<dbReference type="EMBL" id="KB644408">
    <property type="protein sequence ID" value="EPS25837.1"/>
    <property type="molecule type" value="Genomic_DNA"/>
</dbReference>
<evidence type="ECO:0000313" key="3">
    <source>
        <dbReference type="Proteomes" id="UP000019376"/>
    </source>
</evidence>
<keyword evidence="3" id="KW-1185">Reference proteome</keyword>
<evidence type="ECO:0000313" key="2">
    <source>
        <dbReference type="EMBL" id="EPS25837.1"/>
    </source>
</evidence>
<reference evidence="2 3" key="1">
    <citation type="journal article" date="2013" name="PLoS ONE">
        <title>Genomic and secretomic analyses reveal unique features of the lignocellulolytic enzyme system of Penicillium decumbens.</title>
        <authorList>
            <person name="Liu G."/>
            <person name="Zhang L."/>
            <person name="Wei X."/>
            <person name="Zou G."/>
            <person name="Qin Y."/>
            <person name="Ma L."/>
            <person name="Li J."/>
            <person name="Zheng H."/>
            <person name="Wang S."/>
            <person name="Wang C."/>
            <person name="Xun L."/>
            <person name="Zhao G.-P."/>
            <person name="Zhou Z."/>
            <person name="Qu Y."/>
        </authorList>
    </citation>
    <scope>NUCLEOTIDE SEQUENCE [LARGE SCALE GENOMIC DNA]</scope>
    <source>
        <strain evidence="3">114-2 / CGMCC 5302</strain>
    </source>
</reference>
<feature type="compositionally biased region" description="Basic residues" evidence="1">
    <location>
        <begin position="19"/>
        <end position="31"/>
    </location>
</feature>
<dbReference type="HOGENOM" id="CLU_3014901_0_0_1"/>
<evidence type="ECO:0000256" key="1">
    <source>
        <dbReference type="SAM" id="MobiDB-lite"/>
    </source>
</evidence>
<protein>
    <submittedName>
        <fullName evidence="2">Uncharacterized protein</fullName>
    </submittedName>
</protein>
<feature type="region of interest" description="Disordered" evidence="1">
    <location>
        <begin position="1"/>
        <end position="34"/>
    </location>
</feature>
<sequence length="56" mass="6548">MDGRRTNHKGRARTTNQMSKKKKEEHKKQKGQTKQVWTVCGWMDGIEFAVQCGRVK</sequence>
<dbReference type="Proteomes" id="UP000019376">
    <property type="component" value="Unassembled WGS sequence"/>
</dbReference>
<proteinExistence type="predicted"/>
<organism evidence="2 3">
    <name type="scientific">Penicillium oxalicum (strain 114-2 / CGMCC 5302)</name>
    <name type="common">Penicillium decumbens</name>
    <dbReference type="NCBI Taxonomy" id="933388"/>
    <lineage>
        <taxon>Eukaryota</taxon>
        <taxon>Fungi</taxon>
        <taxon>Dikarya</taxon>
        <taxon>Ascomycota</taxon>
        <taxon>Pezizomycotina</taxon>
        <taxon>Eurotiomycetes</taxon>
        <taxon>Eurotiomycetidae</taxon>
        <taxon>Eurotiales</taxon>
        <taxon>Aspergillaceae</taxon>
        <taxon>Penicillium</taxon>
    </lineage>
</organism>
<feature type="compositionally biased region" description="Basic residues" evidence="1">
    <location>
        <begin position="1"/>
        <end position="12"/>
    </location>
</feature>
<accession>S8AVH5</accession>
<gene>
    <name evidence="2" type="ORF">PDE_00773</name>
</gene>
<name>S8AVH5_PENO1</name>
<dbReference type="AlphaFoldDB" id="S8AVH5"/>